<dbReference type="Pfam" id="PF13426">
    <property type="entry name" value="PAS_9"/>
    <property type="match status" value="1"/>
</dbReference>
<dbReference type="AlphaFoldDB" id="A0A2T0WC80"/>
<feature type="transmembrane region" description="Helical" evidence="1">
    <location>
        <begin position="6"/>
        <end position="25"/>
    </location>
</feature>
<dbReference type="PROSITE" id="PS50113">
    <property type="entry name" value="PAC"/>
    <property type="match status" value="1"/>
</dbReference>
<proteinExistence type="predicted"/>
<dbReference type="Gene3D" id="3.30.450.20">
    <property type="entry name" value="PAS domain"/>
    <property type="match status" value="1"/>
</dbReference>
<keyword evidence="1" id="KW-0472">Membrane</keyword>
<dbReference type="EMBL" id="PVTR01000022">
    <property type="protein sequence ID" value="PRY84313.1"/>
    <property type="molecule type" value="Genomic_DNA"/>
</dbReference>
<dbReference type="InterPro" id="IPR000700">
    <property type="entry name" value="PAS-assoc_C"/>
</dbReference>
<dbReference type="RefSeq" id="WP_106135586.1">
    <property type="nucleotide sequence ID" value="NZ_PVTR01000022.1"/>
</dbReference>
<comment type="caution">
    <text evidence="3">The sequence shown here is derived from an EMBL/GenBank/DDBJ whole genome shotgun (WGS) entry which is preliminary data.</text>
</comment>
<evidence type="ECO:0000313" key="3">
    <source>
        <dbReference type="EMBL" id="PRY84313.1"/>
    </source>
</evidence>
<keyword evidence="1" id="KW-1133">Transmembrane helix</keyword>
<dbReference type="SUPFAM" id="SSF55785">
    <property type="entry name" value="PYP-like sensor domain (PAS domain)"/>
    <property type="match status" value="1"/>
</dbReference>
<keyword evidence="4" id="KW-1185">Reference proteome</keyword>
<name>A0A2T0WC80_9BACT</name>
<evidence type="ECO:0000259" key="2">
    <source>
        <dbReference type="PROSITE" id="PS50113"/>
    </source>
</evidence>
<dbReference type="InterPro" id="IPR035965">
    <property type="entry name" value="PAS-like_dom_sf"/>
</dbReference>
<accession>A0A2T0WC80</accession>
<gene>
    <name evidence="3" type="ORF">CLW00_1222</name>
</gene>
<evidence type="ECO:0000313" key="4">
    <source>
        <dbReference type="Proteomes" id="UP000238157"/>
    </source>
</evidence>
<feature type="transmembrane region" description="Helical" evidence="1">
    <location>
        <begin position="70"/>
        <end position="90"/>
    </location>
</feature>
<evidence type="ECO:0000256" key="1">
    <source>
        <dbReference type="SAM" id="Phobius"/>
    </source>
</evidence>
<dbReference type="InterPro" id="IPR031621">
    <property type="entry name" value="HisKA_7TM"/>
</dbReference>
<dbReference type="OrthoDB" id="9766459at2"/>
<feature type="transmembrane region" description="Helical" evidence="1">
    <location>
        <begin position="102"/>
        <end position="123"/>
    </location>
</feature>
<keyword evidence="1" id="KW-0812">Transmembrane</keyword>
<feature type="transmembrane region" description="Helical" evidence="1">
    <location>
        <begin position="209"/>
        <end position="227"/>
    </location>
</feature>
<reference evidence="3 4" key="1">
    <citation type="submission" date="2018-03" db="EMBL/GenBank/DDBJ databases">
        <title>Genomic Encyclopedia of Archaeal and Bacterial Type Strains, Phase II (KMG-II): from individual species to whole genera.</title>
        <authorList>
            <person name="Goeker M."/>
        </authorList>
    </citation>
    <scope>NUCLEOTIDE SEQUENCE [LARGE SCALE GENOMIC DNA]</scope>
    <source>
        <strain evidence="3 4">DSM 27929</strain>
    </source>
</reference>
<dbReference type="Pfam" id="PF16927">
    <property type="entry name" value="HisKA_7TM"/>
    <property type="match status" value="1"/>
</dbReference>
<dbReference type="Proteomes" id="UP000238157">
    <property type="component" value="Unassembled WGS sequence"/>
</dbReference>
<protein>
    <submittedName>
        <fullName evidence="3">PAS domain-containing protein</fullName>
    </submittedName>
</protein>
<feature type="domain" description="PAC" evidence="2">
    <location>
        <begin position="435"/>
        <end position="487"/>
    </location>
</feature>
<organism evidence="3 4">
    <name type="scientific">Mongoliibacter ruber</name>
    <dbReference type="NCBI Taxonomy" id="1750599"/>
    <lineage>
        <taxon>Bacteria</taxon>
        <taxon>Pseudomonadati</taxon>
        <taxon>Bacteroidota</taxon>
        <taxon>Cytophagia</taxon>
        <taxon>Cytophagales</taxon>
        <taxon>Cyclobacteriaceae</taxon>
        <taxon>Mongoliibacter</taxon>
    </lineage>
</organism>
<feature type="transmembrane region" description="Helical" evidence="1">
    <location>
        <begin position="37"/>
        <end position="58"/>
    </location>
</feature>
<feature type="transmembrane region" description="Helical" evidence="1">
    <location>
        <begin position="182"/>
        <end position="203"/>
    </location>
</feature>
<sequence>MSYNPYSVLLALIPLLMNLGLLLYIMSKFPKDKRTNLFLLFLIAQVFWQLEEVLLRTINSSDLKYLIDGFLSIGWIFLGALLLHFCLYLVESPLKGNSKFIWINYGVTLLFYLSYINYPMPVAFTEHEFFGFIPSVRQGSPDVYKRLWISGQVFFALFLMAKFIISNSGKKKQNLKVEQVKWVLLGCSIPALVGFFTQLVVPVLGYNEIALTSTSMIAVSVFSFIGMKRANLFNYFENISINKIIKEMNNIMIFFDRDLNVKFSNTYAEKIFSMKANNTNNLKALLDEDSLNELRVAILSGDEFSSFNHLNFRGISRQEISVNLSIHKVPISSEEDHFILIGNDVSDTQEYKQKLETFTKYFKYFLDASNDAFFELNPSSGEILWNGTEKKIFGKNKSNILYSIKNLEDYFNCSQLCPEFRFFLDWVFSLNTEAKSFHLNVRRCDGESLYLSLNALKIRNDKNNTYKVIGTVRDVTSEYKYFKEISQRDNALREIAWIQSHRVRAPLANIIGLVWALKSDDELSEQSRTDFFEALEKSAIELDKVIKDVVQKTGDIKN</sequence>
<dbReference type="InterPro" id="IPR000014">
    <property type="entry name" value="PAS"/>
</dbReference>
<feature type="transmembrane region" description="Helical" evidence="1">
    <location>
        <begin position="143"/>
        <end position="161"/>
    </location>
</feature>